<feature type="compositionally biased region" description="Low complexity" evidence="1">
    <location>
        <begin position="32"/>
        <end position="52"/>
    </location>
</feature>
<gene>
    <name evidence="3" type="ORF">GCM10022416_28390</name>
</gene>
<feature type="region of interest" description="Disordered" evidence="1">
    <location>
        <begin position="25"/>
        <end position="70"/>
    </location>
</feature>
<dbReference type="PROSITE" id="PS51257">
    <property type="entry name" value="PROKAR_LIPOPROTEIN"/>
    <property type="match status" value="1"/>
</dbReference>
<feature type="chain" id="PRO_5046611362" description="Lipoprotein" evidence="2">
    <location>
        <begin position="24"/>
        <end position="200"/>
    </location>
</feature>
<sequence length="200" mass="21594">MTLPRRPGPLTALAAALAVAATACGGQEPRRPVTAATTAAPSPTPTACRPTASAKTPEGGLPDPKDVDQRDATAVARAAVTVMWTVDSAIDRGQRDAYLRACPYLTPDYAARVAAEQAVGPLPQQWRDHRAYAEVRLELRQPEGDLDPDTPTMAYRQWQVTVTPTGRDEWKGRTVRAIAFVTLTRASPRDPWRVARVSTA</sequence>
<feature type="signal peptide" evidence="2">
    <location>
        <begin position="1"/>
        <end position="23"/>
    </location>
</feature>
<reference evidence="4" key="1">
    <citation type="journal article" date="2019" name="Int. J. Syst. Evol. Microbiol.">
        <title>The Global Catalogue of Microorganisms (GCM) 10K type strain sequencing project: providing services to taxonomists for standard genome sequencing and annotation.</title>
        <authorList>
            <consortium name="The Broad Institute Genomics Platform"/>
            <consortium name="The Broad Institute Genome Sequencing Center for Infectious Disease"/>
            <person name="Wu L."/>
            <person name="Ma J."/>
        </authorList>
    </citation>
    <scope>NUCLEOTIDE SEQUENCE [LARGE SCALE GENOMIC DNA]</scope>
    <source>
        <strain evidence="4">JCM 17316</strain>
    </source>
</reference>
<evidence type="ECO:0000256" key="2">
    <source>
        <dbReference type="SAM" id="SignalP"/>
    </source>
</evidence>
<keyword evidence="4" id="KW-1185">Reference proteome</keyword>
<comment type="caution">
    <text evidence="3">The sequence shown here is derived from an EMBL/GenBank/DDBJ whole genome shotgun (WGS) entry which is preliminary data.</text>
</comment>
<dbReference type="EMBL" id="BAABDO010000035">
    <property type="protein sequence ID" value="GAA4140855.1"/>
    <property type="molecule type" value="Genomic_DNA"/>
</dbReference>
<evidence type="ECO:0000313" key="3">
    <source>
        <dbReference type="EMBL" id="GAA4140855.1"/>
    </source>
</evidence>
<evidence type="ECO:0008006" key="5">
    <source>
        <dbReference type="Google" id="ProtNLM"/>
    </source>
</evidence>
<name>A0ABP7YT26_9ACTN</name>
<dbReference type="Proteomes" id="UP001500266">
    <property type="component" value="Unassembled WGS sequence"/>
</dbReference>
<organism evidence="3 4">
    <name type="scientific">Actinomadura keratinilytica</name>
    <dbReference type="NCBI Taxonomy" id="547461"/>
    <lineage>
        <taxon>Bacteria</taxon>
        <taxon>Bacillati</taxon>
        <taxon>Actinomycetota</taxon>
        <taxon>Actinomycetes</taxon>
        <taxon>Streptosporangiales</taxon>
        <taxon>Thermomonosporaceae</taxon>
        <taxon>Actinomadura</taxon>
    </lineage>
</organism>
<protein>
    <recommendedName>
        <fullName evidence="5">Lipoprotein</fullName>
    </recommendedName>
</protein>
<evidence type="ECO:0000256" key="1">
    <source>
        <dbReference type="SAM" id="MobiDB-lite"/>
    </source>
</evidence>
<accession>A0ABP7YT26</accession>
<evidence type="ECO:0000313" key="4">
    <source>
        <dbReference type="Proteomes" id="UP001500266"/>
    </source>
</evidence>
<keyword evidence="2" id="KW-0732">Signal</keyword>
<dbReference type="RefSeq" id="WP_345021443.1">
    <property type="nucleotide sequence ID" value="NZ_BAABDO010000035.1"/>
</dbReference>
<proteinExistence type="predicted"/>